<evidence type="ECO:0000256" key="4">
    <source>
        <dbReference type="ARBA" id="ARBA00022827"/>
    </source>
</evidence>
<dbReference type="SUPFAM" id="SSF54373">
    <property type="entry name" value="FAD-linked reductases, C-terminal domain"/>
    <property type="match status" value="1"/>
</dbReference>
<dbReference type="PANTHER" id="PTHR11552">
    <property type="entry name" value="GLUCOSE-METHANOL-CHOLINE GMC OXIDOREDUCTASE"/>
    <property type="match status" value="1"/>
</dbReference>
<name>A0A9P6TAL4_9BASI</name>
<dbReference type="InterPro" id="IPR000172">
    <property type="entry name" value="GMC_OxRdtase_N"/>
</dbReference>
<feature type="signal peptide" evidence="5">
    <location>
        <begin position="1"/>
        <end position="24"/>
    </location>
</feature>
<dbReference type="OrthoDB" id="269227at2759"/>
<comment type="cofactor">
    <cofactor evidence="1">
        <name>FAD</name>
        <dbReference type="ChEBI" id="CHEBI:57692"/>
    </cofactor>
</comment>
<evidence type="ECO:0000259" key="6">
    <source>
        <dbReference type="PROSITE" id="PS00624"/>
    </source>
</evidence>
<dbReference type="InterPro" id="IPR012132">
    <property type="entry name" value="GMC_OxRdtase"/>
</dbReference>
<comment type="caution">
    <text evidence="7">The sequence shown here is derived from an EMBL/GenBank/DDBJ whole genome shotgun (WGS) entry which is preliminary data.</text>
</comment>
<dbReference type="Gene3D" id="3.50.50.60">
    <property type="entry name" value="FAD/NAD(P)-binding domain"/>
    <property type="match status" value="2"/>
</dbReference>
<evidence type="ECO:0000256" key="5">
    <source>
        <dbReference type="SAM" id="SignalP"/>
    </source>
</evidence>
<organism evidence="7 8">
    <name type="scientific">Cronartium quercuum f. sp. fusiforme G11</name>
    <dbReference type="NCBI Taxonomy" id="708437"/>
    <lineage>
        <taxon>Eukaryota</taxon>
        <taxon>Fungi</taxon>
        <taxon>Dikarya</taxon>
        <taxon>Basidiomycota</taxon>
        <taxon>Pucciniomycotina</taxon>
        <taxon>Pucciniomycetes</taxon>
        <taxon>Pucciniales</taxon>
        <taxon>Coleosporiaceae</taxon>
        <taxon>Cronartium</taxon>
    </lineage>
</organism>
<evidence type="ECO:0000256" key="2">
    <source>
        <dbReference type="ARBA" id="ARBA00010790"/>
    </source>
</evidence>
<evidence type="ECO:0000256" key="3">
    <source>
        <dbReference type="ARBA" id="ARBA00022630"/>
    </source>
</evidence>
<dbReference type="InterPro" id="IPR036188">
    <property type="entry name" value="FAD/NAD-bd_sf"/>
</dbReference>
<feature type="domain" description="Glucose-methanol-choline oxidoreductase N-terminal" evidence="6">
    <location>
        <begin position="91"/>
        <end position="105"/>
    </location>
</feature>
<dbReference type="Proteomes" id="UP000886653">
    <property type="component" value="Unassembled WGS sequence"/>
</dbReference>
<evidence type="ECO:0000313" key="8">
    <source>
        <dbReference type="Proteomes" id="UP000886653"/>
    </source>
</evidence>
<dbReference type="Gene3D" id="3.30.560.10">
    <property type="entry name" value="Glucose Oxidase, domain 3"/>
    <property type="match status" value="1"/>
</dbReference>
<dbReference type="GO" id="GO:0016614">
    <property type="term" value="F:oxidoreductase activity, acting on CH-OH group of donors"/>
    <property type="evidence" value="ECO:0007669"/>
    <property type="project" value="InterPro"/>
</dbReference>
<dbReference type="PANTHER" id="PTHR11552:SF147">
    <property type="entry name" value="CHOLINE DEHYDROGENASE, MITOCHONDRIAL"/>
    <property type="match status" value="1"/>
</dbReference>
<keyword evidence="4" id="KW-0274">FAD</keyword>
<gene>
    <name evidence="7" type="ORF">CROQUDRAFT_134149</name>
</gene>
<keyword evidence="3" id="KW-0285">Flavoprotein</keyword>
<keyword evidence="8" id="KW-1185">Reference proteome</keyword>
<keyword evidence="5" id="KW-0732">Signal</keyword>
<accession>A0A9P6TAL4</accession>
<evidence type="ECO:0000313" key="7">
    <source>
        <dbReference type="EMBL" id="KAG0144730.1"/>
    </source>
</evidence>
<dbReference type="AlphaFoldDB" id="A0A9P6TAL4"/>
<comment type="similarity">
    <text evidence="2">Belongs to the GMC oxidoreductase family.</text>
</comment>
<proteinExistence type="inferred from homology"/>
<dbReference type="Pfam" id="PF00732">
    <property type="entry name" value="GMC_oxred_N"/>
    <property type="match status" value="1"/>
</dbReference>
<dbReference type="PROSITE" id="PS00624">
    <property type="entry name" value="GMC_OXRED_2"/>
    <property type="match status" value="1"/>
</dbReference>
<dbReference type="GO" id="GO:0050660">
    <property type="term" value="F:flavin adenine dinucleotide binding"/>
    <property type="evidence" value="ECO:0007669"/>
    <property type="project" value="InterPro"/>
</dbReference>
<reference evidence="7" key="1">
    <citation type="submission" date="2013-11" db="EMBL/GenBank/DDBJ databases">
        <title>Genome sequence of the fusiform rust pathogen reveals effectors for host alternation and coevolution with pine.</title>
        <authorList>
            <consortium name="DOE Joint Genome Institute"/>
            <person name="Smith K."/>
            <person name="Pendleton A."/>
            <person name="Kubisiak T."/>
            <person name="Anderson C."/>
            <person name="Salamov A."/>
            <person name="Aerts A."/>
            <person name="Riley R."/>
            <person name="Clum A."/>
            <person name="Lindquist E."/>
            <person name="Ence D."/>
            <person name="Campbell M."/>
            <person name="Kronenberg Z."/>
            <person name="Feau N."/>
            <person name="Dhillon B."/>
            <person name="Hamelin R."/>
            <person name="Burleigh J."/>
            <person name="Smith J."/>
            <person name="Yandell M."/>
            <person name="Nelson C."/>
            <person name="Grigoriev I."/>
            <person name="Davis J."/>
        </authorList>
    </citation>
    <scope>NUCLEOTIDE SEQUENCE</scope>
    <source>
        <strain evidence="7">G11</strain>
    </source>
</reference>
<protein>
    <recommendedName>
        <fullName evidence="6">Glucose-methanol-choline oxidoreductase N-terminal domain-containing protein</fullName>
    </recommendedName>
</protein>
<dbReference type="InterPro" id="IPR007867">
    <property type="entry name" value="GMC_OxRtase_C"/>
</dbReference>
<feature type="chain" id="PRO_5040374596" description="Glucose-methanol-choline oxidoreductase N-terminal domain-containing protein" evidence="5">
    <location>
        <begin position="25"/>
        <end position="380"/>
    </location>
</feature>
<dbReference type="Pfam" id="PF13450">
    <property type="entry name" value="NAD_binding_8"/>
    <property type="match status" value="1"/>
</dbReference>
<evidence type="ECO:0000256" key="1">
    <source>
        <dbReference type="ARBA" id="ARBA00001974"/>
    </source>
</evidence>
<dbReference type="EMBL" id="MU167289">
    <property type="protein sequence ID" value="KAG0144730.1"/>
    <property type="molecule type" value="Genomic_DNA"/>
</dbReference>
<sequence length="380" mass="42086">MSPLNYRLWSWSFFVMFSSFLCLPLQDPNVSEDVFDYIIVGGGTAGLALASRLSKEPGNRVLVLEVEAVQYTSHGETLQARASKEVILSAGSFGSPAILERSGMGDRSVLEKLGIPVLNELPGVGQNLADHPHISNIYELFPSHVSGDNLDNDQAFHDEQLKLYKNEHSGLLTHSVSLVDFEHLSKFLTEEEIKEGQKYLESGTDHLPQQVLKTVQEQLENGTPIEFALLNKRTYPLSRGSTHITTQDHTKAPHIQAGFLAHPFDHWLLAKAGKHARAIMQTSHFEEIISNEYTPGTGIQSDEEWKKYAAENVRAFSHPSGTAAMLPLKDGGVVDPDLRVYKTQNLRVIDASVIPIPLAMHPQMTVYAIAEMGAEKILKV</sequence>
<dbReference type="Pfam" id="PF05199">
    <property type="entry name" value="GMC_oxred_C"/>
    <property type="match status" value="1"/>
</dbReference>
<dbReference type="SUPFAM" id="SSF51905">
    <property type="entry name" value="FAD/NAD(P)-binding domain"/>
    <property type="match status" value="2"/>
</dbReference>